<evidence type="ECO:0008006" key="4">
    <source>
        <dbReference type="Google" id="ProtNLM"/>
    </source>
</evidence>
<proteinExistence type="predicted"/>
<accession>A0A0D3IUA5</accession>
<dbReference type="KEGG" id="ehx:EMIHUDRAFT_432680"/>
<dbReference type="Proteomes" id="UP000013827">
    <property type="component" value="Unassembled WGS sequence"/>
</dbReference>
<feature type="transmembrane region" description="Helical" evidence="1">
    <location>
        <begin position="287"/>
        <end position="310"/>
    </location>
</feature>
<evidence type="ECO:0000313" key="3">
    <source>
        <dbReference type="Proteomes" id="UP000013827"/>
    </source>
</evidence>
<keyword evidence="1" id="KW-1133">Transmembrane helix</keyword>
<name>A0A0D3IUA5_EMIH1</name>
<evidence type="ECO:0000256" key="1">
    <source>
        <dbReference type="SAM" id="Phobius"/>
    </source>
</evidence>
<evidence type="ECO:0000313" key="2">
    <source>
        <dbReference type="EnsemblProtists" id="EOD14840"/>
    </source>
</evidence>
<protein>
    <recommendedName>
        <fullName evidence="4">PH domain-containing protein</fullName>
    </recommendedName>
</protein>
<dbReference type="EnsemblProtists" id="EOD14840">
    <property type="protein sequence ID" value="EOD14840"/>
    <property type="gene ID" value="EMIHUDRAFT_432680"/>
</dbReference>
<dbReference type="PaxDb" id="2903-EOD14840"/>
<dbReference type="GeneID" id="17261124"/>
<organism evidence="2 3">
    <name type="scientific">Emiliania huxleyi (strain CCMP1516)</name>
    <dbReference type="NCBI Taxonomy" id="280463"/>
    <lineage>
        <taxon>Eukaryota</taxon>
        <taxon>Haptista</taxon>
        <taxon>Haptophyta</taxon>
        <taxon>Prymnesiophyceae</taxon>
        <taxon>Isochrysidales</taxon>
        <taxon>Noelaerhabdaceae</taxon>
        <taxon>Emiliania</taxon>
    </lineage>
</organism>
<reference evidence="2" key="2">
    <citation type="submission" date="2024-10" db="UniProtKB">
        <authorList>
            <consortium name="EnsemblProtists"/>
        </authorList>
    </citation>
    <scope>IDENTIFICATION</scope>
</reference>
<dbReference type="RefSeq" id="XP_005767269.1">
    <property type="nucleotide sequence ID" value="XM_005767212.1"/>
</dbReference>
<keyword evidence="3" id="KW-1185">Reference proteome</keyword>
<reference evidence="3" key="1">
    <citation type="journal article" date="2013" name="Nature">
        <title>Pan genome of the phytoplankton Emiliania underpins its global distribution.</title>
        <authorList>
            <person name="Read B.A."/>
            <person name="Kegel J."/>
            <person name="Klute M.J."/>
            <person name="Kuo A."/>
            <person name="Lefebvre S.C."/>
            <person name="Maumus F."/>
            <person name="Mayer C."/>
            <person name="Miller J."/>
            <person name="Monier A."/>
            <person name="Salamov A."/>
            <person name="Young J."/>
            <person name="Aguilar M."/>
            <person name="Claverie J.M."/>
            <person name="Frickenhaus S."/>
            <person name="Gonzalez K."/>
            <person name="Herman E.K."/>
            <person name="Lin Y.C."/>
            <person name="Napier J."/>
            <person name="Ogata H."/>
            <person name="Sarno A.F."/>
            <person name="Shmutz J."/>
            <person name="Schroeder D."/>
            <person name="de Vargas C."/>
            <person name="Verret F."/>
            <person name="von Dassow P."/>
            <person name="Valentin K."/>
            <person name="Van de Peer Y."/>
            <person name="Wheeler G."/>
            <person name="Dacks J.B."/>
            <person name="Delwiche C.F."/>
            <person name="Dyhrman S.T."/>
            <person name="Glockner G."/>
            <person name="John U."/>
            <person name="Richards T."/>
            <person name="Worden A.Z."/>
            <person name="Zhang X."/>
            <person name="Grigoriev I.V."/>
            <person name="Allen A.E."/>
            <person name="Bidle K."/>
            <person name="Borodovsky M."/>
            <person name="Bowler C."/>
            <person name="Brownlee C."/>
            <person name="Cock J.M."/>
            <person name="Elias M."/>
            <person name="Gladyshev V.N."/>
            <person name="Groth M."/>
            <person name="Guda C."/>
            <person name="Hadaegh A."/>
            <person name="Iglesias-Rodriguez M.D."/>
            <person name="Jenkins J."/>
            <person name="Jones B.M."/>
            <person name="Lawson T."/>
            <person name="Leese F."/>
            <person name="Lindquist E."/>
            <person name="Lobanov A."/>
            <person name="Lomsadze A."/>
            <person name="Malik S.B."/>
            <person name="Marsh M.E."/>
            <person name="Mackinder L."/>
            <person name="Mock T."/>
            <person name="Mueller-Roeber B."/>
            <person name="Pagarete A."/>
            <person name="Parker M."/>
            <person name="Probert I."/>
            <person name="Quesneville H."/>
            <person name="Raines C."/>
            <person name="Rensing S.A."/>
            <person name="Riano-Pachon D.M."/>
            <person name="Richier S."/>
            <person name="Rokitta S."/>
            <person name="Shiraiwa Y."/>
            <person name="Soanes D.M."/>
            <person name="van der Giezen M."/>
            <person name="Wahlund T.M."/>
            <person name="Williams B."/>
            <person name="Wilson W."/>
            <person name="Wolfe G."/>
            <person name="Wurch L.L."/>
        </authorList>
    </citation>
    <scope>NUCLEOTIDE SEQUENCE</scope>
</reference>
<keyword evidence="1" id="KW-0812">Transmembrane</keyword>
<dbReference type="HOGENOM" id="CLU_726530_0_0_1"/>
<keyword evidence="1" id="KW-0472">Membrane</keyword>
<sequence length="381" mass="39975">MDPMRRPALDALNDARHAVRNDGEAEVVTTSHALALALGVAKPSRRTVRAVQAVVARLELPGSYLRDQDAWEAHGVTRSAYLKWKQRIHAVALQAAADQLGETDLLEFTAAHASKPTVGCFAMPDSACEAEMVRANREAALLLHEHARGFIFRNRGEATYEAWVAMLHPENVALDSRLKTEGCEHQRIWESALASAASQAAEPLGLVELSVLSAFSLAVLSVDVSLSLVDALLTTGAAAAREGRVGCTPTGASPCSAAVLLPPTLVAASIEAALEIGSAATLAGGTLALTAVTVLGGLTLALLALSPAAGRHAASRLRSRGPRLRRRLRLMPERLAAAFGLACRPDGVRVVVPVAVATPVAPAVDHRQLLATVEVVKDASC</sequence>
<dbReference type="AlphaFoldDB" id="A0A0D3IUA5"/>